<dbReference type="InterPro" id="IPR050679">
    <property type="entry name" value="Bact_HTH_transcr_reg"/>
</dbReference>
<keyword evidence="1" id="KW-0805">Transcription regulation</keyword>
<keyword evidence="6" id="KW-1185">Reference proteome</keyword>
<evidence type="ECO:0000259" key="4">
    <source>
        <dbReference type="PROSITE" id="PS50949"/>
    </source>
</evidence>
<dbReference type="InterPro" id="IPR000524">
    <property type="entry name" value="Tscrpt_reg_HTH_GntR"/>
</dbReference>
<dbReference type="SMART" id="SM00345">
    <property type="entry name" value="HTH_GNTR"/>
    <property type="match status" value="1"/>
</dbReference>
<dbReference type="SMART" id="SM00866">
    <property type="entry name" value="UTRA"/>
    <property type="match status" value="1"/>
</dbReference>
<dbReference type="FunFam" id="1.10.10.10:FF:000079">
    <property type="entry name" value="GntR family transcriptional regulator"/>
    <property type="match status" value="1"/>
</dbReference>
<dbReference type="PANTHER" id="PTHR44846">
    <property type="entry name" value="MANNOSYL-D-GLYCERATE TRANSPORT/METABOLISM SYSTEM REPRESSOR MNGR-RELATED"/>
    <property type="match status" value="1"/>
</dbReference>
<evidence type="ECO:0000313" key="5">
    <source>
        <dbReference type="EMBL" id="RCX20668.1"/>
    </source>
</evidence>
<dbReference type="CDD" id="cd07377">
    <property type="entry name" value="WHTH_GntR"/>
    <property type="match status" value="1"/>
</dbReference>
<dbReference type="GO" id="GO:0003700">
    <property type="term" value="F:DNA-binding transcription factor activity"/>
    <property type="evidence" value="ECO:0007669"/>
    <property type="project" value="InterPro"/>
</dbReference>
<comment type="caution">
    <text evidence="5">The sequence shown here is derived from an EMBL/GenBank/DDBJ whole genome shotgun (WGS) entry which is preliminary data.</text>
</comment>
<reference evidence="5 6" key="1">
    <citation type="submission" date="2018-07" db="EMBL/GenBank/DDBJ databases">
        <title>Genomic Encyclopedia of Type Strains, Phase III (KMG-III): the genomes of soil and plant-associated and newly described type strains.</title>
        <authorList>
            <person name="Whitman W."/>
        </authorList>
    </citation>
    <scope>NUCLEOTIDE SEQUENCE [LARGE SCALE GENOMIC DNA]</scope>
    <source>
        <strain evidence="5 6">CECT 8333</strain>
    </source>
</reference>
<evidence type="ECO:0000313" key="6">
    <source>
        <dbReference type="Proteomes" id="UP000253090"/>
    </source>
</evidence>
<dbReference type="Pfam" id="PF07702">
    <property type="entry name" value="UTRA"/>
    <property type="match status" value="1"/>
</dbReference>
<dbReference type="PRINTS" id="PR00035">
    <property type="entry name" value="HTHGNTR"/>
</dbReference>
<name>A0A369BJA0_9BACL</name>
<proteinExistence type="predicted"/>
<dbReference type="Gene3D" id="3.40.1410.10">
    <property type="entry name" value="Chorismate lyase-like"/>
    <property type="match status" value="1"/>
</dbReference>
<dbReference type="InterPro" id="IPR011663">
    <property type="entry name" value="UTRA"/>
</dbReference>
<dbReference type="Gene3D" id="1.10.10.10">
    <property type="entry name" value="Winged helix-like DNA-binding domain superfamily/Winged helix DNA-binding domain"/>
    <property type="match status" value="1"/>
</dbReference>
<dbReference type="AlphaFoldDB" id="A0A369BJA0"/>
<dbReference type="PROSITE" id="PS50949">
    <property type="entry name" value="HTH_GNTR"/>
    <property type="match status" value="1"/>
</dbReference>
<dbReference type="SUPFAM" id="SSF64288">
    <property type="entry name" value="Chorismate lyase-like"/>
    <property type="match status" value="1"/>
</dbReference>
<dbReference type="Pfam" id="PF00392">
    <property type="entry name" value="GntR"/>
    <property type="match status" value="1"/>
</dbReference>
<dbReference type="InterPro" id="IPR036390">
    <property type="entry name" value="WH_DNA-bd_sf"/>
</dbReference>
<dbReference type="SUPFAM" id="SSF46785">
    <property type="entry name" value="Winged helix' DNA-binding domain"/>
    <property type="match status" value="1"/>
</dbReference>
<dbReference type="InterPro" id="IPR036388">
    <property type="entry name" value="WH-like_DNA-bd_sf"/>
</dbReference>
<evidence type="ECO:0000256" key="1">
    <source>
        <dbReference type="ARBA" id="ARBA00023015"/>
    </source>
</evidence>
<sequence>MLNSEHPEPLYVQLKKALQSAISNGLFSQGEKIPTEIELSERYNVSRITVRKAVEELAQEGYLTKQQGKGTFVNRSKIGRKIEHLIGFTASCEANGLTSRSEVIRREVIDAGADLQNSLQLGKGEKALYIQRKRYAGESPIMLENNYYPYNRFSYLMDEPLEGSLYKLLREKYGIDPNQPGESTLEIVLADEQKALLLETEIGKPLFYLKTVICDQQGMPVHVGKQYMIGDRYQFTL</sequence>
<evidence type="ECO:0000256" key="2">
    <source>
        <dbReference type="ARBA" id="ARBA00023125"/>
    </source>
</evidence>
<keyword evidence="3" id="KW-0804">Transcription</keyword>
<dbReference type="PANTHER" id="PTHR44846:SF1">
    <property type="entry name" value="MANNOSYL-D-GLYCERATE TRANSPORT_METABOLISM SYSTEM REPRESSOR MNGR-RELATED"/>
    <property type="match status" value="1"/>
</dbReference>
<dbReference type="Proteomes" id="UP000253090">
    <property type="component" value="Unassembled WGS sequence"/>
</dbReference>
<dbReference type="EMBL" id="QPJW01000003">
    <property type="protein sequence ID" value="RCX20668.1"/>
    <property type="molecule type" value="Genomic_DNA"/>
</dbReference>
<feature type="domain" description="HTH gntR-type" evidence="4">
    <location>
        <begin position="8"/>
        <end position="76"/>
    </location>
</feature>
<protein>
    <submittedName>
        <fullName evidence="5">GntR family transcriptional regulator</fullName>
    </submittedName>
</protein>
<dbReference type="OrthoDB" id="457376at2"/>
<dbReference type="InterPro" id="IPR028978">
    <property type="entry name" value="Chorismate_lyase_/UTRA_dom_sf"/>
</dbReference>
<organism evidence="5 6">
    <name type="scientific">Fontibacillus phaseoli</name>
    <dbReference type="NCBI Taxonomy" id="1416533"/>
    <lineage>
        <taxon>Bacteria</taxon>
        <taxon>Bacillati</taxon>
        <taxon>Bacillota</taxon>
        <taxon>Bacilli</taxon>
        <taxon>Bacillales</taxon>
        <taxon>Paenibacillaceae</taxon>
        <taxon>Fontibacillus</taxon>
    </lineage>
</organism>
<accession>A0A369BJA0</accession>
<evidence type="ECO:0000256" key="3">
    <source>
        <dbReference type="ARBA" id="ARBA00023163"/>
    </source>
</evidence>
<keyword evidence="2" id="KW-0238">DNA-binding</keyword>
<dbReference type="GO" id="GO:0003677">
    <property type="term" value="F:DNA binding"/>
    <property type="evidence" value="ECO:0007669"/>
    <property type="project" value="UniProtKB-KW"/>
</dbReference>
<dbReference type="RefSeq" id="WP_114496719.1">
    <property type="nucleotide sequence ID" value="NZ_QPJW01000003.1"/>
</dbReference>
<gene>
    <name evidence="5" type="ORF">DFP94_103400</name>
</gene>
<dbReference type="GO" id="GO:0045892">
    <property type="term" value="P:negative regulation of DNA-templated transcription"/>
    <property type="evidence" value="ECO:0007669"/>
    <property type="project" value="TreeGrafter"/>
</dbReference>